<feature type="transmembrane region" description="Helical" evidence="1">
    <location>
        <begin position="84"/>
        <end position="103"/>
    </location>
</feature>
<keyword evidence="1" id="KW-1133">Transmembrane helix</keyword>
<feature type="transmembrane region" description="Helical" evidence="1">
    <location>
        <begin position="115"/>
        <end position="135"/>
    </location>
</feature>
<feature type="domain" description="Fatty acid hydroxylase" evidence="2">
    <location>
        <begin position="257"/>
        <end position="389"/>
    </location>
</feature>
<organism evidence="3 4">
    <name type="scientific">Triparma columacea</name>
    <dbReference type="NCBI Taxonomy" id="722753"/>
    <lineage>
        <taxon>Eukaryota</taxon>
        <taxon>Sar</taxon>
        <taxon>Stramenopiles</taxon>
        <taxon>Ochrophyta</taxon>
        <taxon>Bolidophyceae</taxon>
        <taxon>Parmales</taxon>
        <taxon>Triparmaceae</taxon>
        <taxon>Triparma</taxon>
    </lineage>
</organism>
<dbReference type="InterPro" id="IPR006694">
    <property type="entry name" value="Fatty_acid_hydroxylase"/>
</dbReference>
<proteinExistence type="predicted"/>
<evidence type="ECO:0000313" key="4">
    <source>
        <dbReference type="Proteomes" id="UP001165065"/>
    </source>
</evidence>
<gene>
    <name evidence="3" type="ORF">TrCOL_g3064</name>
</gene>
<feature type="transmembrane region" description="Helical" evidence="1">
    <location>
        <begin position="214"/>
        <end position="243"/>
    </location>
</feature>
<dbReference type="EMBL" id="BRYA01000340">
    <property type="protein sequence ID" value="GMI47328.1"/>
    <property type="molecule type" value="Genomic_DNA"/>
</dbReference>
<evidence type="ECO:0000259" key="2">
    <source>
        <dbReference type="Pfam" id="PF04116"/>
    </source>
</evidence>
<accession>A0A9W7GNQ2</accession>
<protein>
    <recommendedName>
        <fullName evidence="2">Fatty acid hydroxylase domain-containing protein</fullName>
    </recommendedName>
</protein>
<dbReference type="GO" id="GO:0005506">
    <property type="term" value="F:iron ion binding"/>
    <property type="evidence" value="ECO:0007669"/>
    <property type="project" value="InterPro"/>
</dbReference>
<keyword evidence="1" id="KW-0472">Membrane</keyword>
<dbReference type="GO" id="GO:0016491">
    <property type="term" value="F:oxidoreductase activity"/>
    <property type="evidence" value="ECO:0007669"/>
    <property type="project" value="InterPro"/>
</dbReference>
<dbReference type="GO" id="GO:0008610">
    <property type="term" value="P:lipid biosynthetic process"/>
    <property type="evidence" value="ECO:0007669"/>
    <property type="project" value="InterPro"/>
</dbReference>
<evidence type="ECO:0000313" key="3">
    <source>
        <dbReference type="EMBL" id="GMI47328.1"/>
    </source>
</evidence>
<dbReference type="Pfam" id="PF04116">
    <property type="entry name" value="FA_hydroxylase"/>
    <property type="match status" value="1"/>
</dbReference>
<keyword evidence="4" id="KW-1185">Reference proteome</keyword>
<dbReference type="Proteomes" id="UP001165065">
    <property type="component" value="Unassembled WGS sequence"/>
</dbReference>
<keyword evidence="1" id="KW-0812">Transmembrane</keyword>
<sequence>MDYFKAYFVASSRILNFYASQVMRFDEIHPDLPSGVLQADLWTSLTNKGKATVTLNAQFGEEFNKAYKELVPTLRQDLKGKLNWSFQVTLVASFIVRFLWFFVTLKYGFFDCVQAGLLQFVVAPLSFIVCVLRFCTNGLDCVFHYIINGMVSAALPLVPFEVPTLTLTMDLNFAVIFLTADFFLNCIVYVTSSDAFEVKRFFKHVVYGTLNTKTYFLVVFAALSGLKVDVATLVITGGLNVWFAKSGGRARCLRALGLPAFPILFYCEHRLGHCPGVYNHAHKQHHYLHDTTPFDAHIYGSGMNEEFFWLLAEIIPCLLSRPETLFPYFLNFETLYMSWTNKGGHTRSSEEGRHFFDYDEDNFHADHHTQHSSNFGSANFPLLDFYFGTEAKKCSMVDKVLYQLVQGKDRRVRVTMTTGAKGE</sequence>
<dbReference type="AlphaFoldDB" id="A0A9W7GNQ2"/>
<evidence type="ECO:0000256" key="1">
    <source>
        <dbReference type="SAM" id="Phobius"/>
    </source>
</evidence>
<feature type="transmembrane region" description="Helical" evidence="1">
    <location>
        <begin position="142"/>
        <end position="159"/>
    </location>
</feature>
<feature type="transmembrane region" description="Helical" evidence="1">
    <location>
        <begin position="171"/>
        <end position="193"/>
    </location>
</feature>
<name>A0A9W7GNQ2_9STRA</name>
<comment type="caution">
    <text evidence="3">The sequence shown here is derived from an EMBL/GenBank/DDBJ whole genome shotgun (WGS) entry which is preliminary data.</text>
</comment>
<reference evidence="4" key="1">
    <citation type="journal article" date="2023" name="Commun. Biol.">
        <title>Genome analysis of Parmales, the sister group of diatoms, reveals the evolutionary specialization of diatoms from phago-mixotrophs to photoautotrophs.</title>
        <authorList>
            <person name="Ban H."/>
            <person name="Sato S."/>
            <person name="Yoshikawa S."/>
            <person name="Yamada K."/>
            <person name="Nakamura Y."/>
            <person name="Ichinomiya M."/>
            <person name="Sato N."/>
            <person name="Blanc-Mathieu R."/>
            <person name="Endo H."/>
            <person name="Kuwata A."/>
            <person name="Ogata H."/>
        </authorList>
    </citation>
    <scope>NUCLEOTIDE SEQUENCE [LARGE SCALE GENOMIC DNA]</scope>
</reference>
<dbReference type="OrthoDB" id="189966at2759"/>